<protein>
    <submittedName>
        <fullName evidence="1">Uncharacterized protein</fullName>
    </submittedName>
</protein>
<name>A0AA38HY19_9CUCU</name>
<organism evidence="1 2">
    <name type="scientific">Zophobas morio</name>
    <dbReference type="NCBI Taxonomy" id="2755281"/>
    <lineage>
        <taxon>Eukaryota</taxon>
        <taxon>Metazoa</taxon>
        <taxon>Ecdysozoa</taxon>
        <taxon>Arthropoda</taxon>
        <taxon>Hexapoda</taxon>
        <taxon>Insecta</taxon>
        <taxon>Pterygota</taxon>
        <taxon>Neoptera</taxon>
        <taxon>Endopterygota</taxon>
        <taxon>Coleoptera</taxon>
        <taxon>Polyphaga</taxon>
        <taxon>Cucujiformia</taxon>
        <taxon>Tenebrionidae</taxon>
        <taxon>Zophobas</taxon>
    </lineage>
</organism>
<comment type="caution">
    <text evidence="1">The sequence shown here is derived from an EMBL/GenBank/DDBJ whole genome shotgun (WGS) entry which is preliminary data.</text>
</comment>
<keyword evidence="2" id="KW-1185">Reference proteome</keyword>
<reference evidence="1" key="1">
    <citation type="journal article" date="2023" name="G3 (Bethesda)">
        <title>Whole genome assemblies of Zophobas morio and Tenebrio molitor.</title>
        <authorList>
            <person name="Kaur S."/>
            <person name="Stinson S.A."/>
            <person name="diCenzo G.C."/>
        </authorList>
    </citation>
    <scope>NUCLEOTIDE SEQUENCE</scope>
    <source>
        <strain evidence="1">QUZm001</strain>
    </source>
</reference>
<sequence length="173" mass="19271">MVSWKTLETNPRNRLAKFQFAKLDTNSVTIRKNIRRSSGHLTSFFIKPRNTFNNFSKYEILVLFLARSKGTVLWGKNVEVHLSANVREAIHTGTPTPHLPMNAEGLLLSASCKRQTSCRRTNLRSAAVDPGHLTLTNNTSSRARSAVITGAAAKKRLSKIAPDTICINRNRVS</sequence>
<accession>A0AA38HY19</accession>
<proteinExistence type="predicted"/>
<gene>
    <name evidence="1" type="ORF">Zmor_023936</name>
</gene>
<evidence type="ECO:0000313" key="1">
    <source>
        <dbReference type="EMBL" id="KAJ3646345.1"/>
    </source>
</evidence>
<evidence type="ECO:0000313" key="2">
    <source>
        <dbReference type="Proteomes" id="UP001168821"/>
    </source>
</evidence>
<dbReference type="AlphaFoldDB" id="A0AA38HY19"/>
<dbReference type="Proteomes" id="UP001168821">
    <property type="component" value="Unassembled WGS sequence"/>
</dbReference>
<dbReference type="EMBL" id="JALNTZ010000007">
    <property type="protein sequence ID" value="KAJ3646345.1"/>
    <property type="molecule type" value="Genomic_DNA"/>
</dbReference>